<gene>
    <name evidence="3" type="ORF">PV07_05090</name>
</gene>
<dbReference type="GeneID" id="27344284"/>
<keyword evidence="4" id="KW-1185">Reference proteome</keyword>
<accession>A0A0D2CGB3</accession>
<reference evidence="3 4" key="1">
    <citation type="submission" date="2015-01" db="EMBL/GenBank/DDBJ databases">
        <title>The Genome Sequence of Cladophialophora immunda CBS83496.</title>
        <authorList>
            <consortium name="The Broad Institute Genomics Platform"/>
            <person name="Cuomo C."/>
            <person name="de Hoog S."/>
            <person name="Gorbushina A."/>
            <person name="Stielow B."/>
            <person name="Teixiera M."/>
            <person name="Abouelleil A."/>
            <person name="Chapman S.B."/>
            <person name="Priest M."/>
            <person name="Young S.K."/>
            <person name="Wortman J."/>
            <person name="Nusbaum C."/>
            <person name="Birren B."/>
        </authorList>
    </citation>
    <scope>NUCLEOTIDE SEQUENCE [LARGE SCALE GENOMIC DNA]</scope>
    <source>
        <strain evidence="3 4">CBS 83496</strain>
    </source>
</reference>
<evidence type="ECO:0000313" key="4">
    <source>
        <dbReference type="Proteomes" id="UP000054466"/>
    </source>
</evidence>
<feature type="compositionally biased region" description="Polar residues" evidence="2">
    <location>
        <begin position="1"/>
        <end position="19"/>
    </location>
</feature>
<organism evidence="3 4">
    <name type="scientific">Cladophialophora immunda</name>
    <dbReference type="NCBI Taxonomy" id="569365"/>
    <lineage>
        <taxon>Eukaryota</taxon>
        <taxon>Fungi</taxon>
        <taxon>Dikarya</taxon>
        <taxon>Ascomycota</taxon>
        <taxon>Pezizomycotina</taxon>
        <taxon>Eurotiomycetes</taxon>
        <taxon>Chaetothyriomycetidae</taxon>
        <taxon>Chaetothyriales</taxon>
        <taxon>Herpotrichiellaceae</taxon>
        <taxon>Cladophialophora</taxon>
    </lineage>
</organism>
<evidence type="ECO:0000256" key="1">
    <source>
        <dbReference type="SAM" id="Coils"/>
    </source>
</evidence>
<feature type="region of interest" description="Disordered" evidence="2">
    <location>
        <begin position="1"/>
        <end position="49"/>
    </location>
</feature>
<feature type="coiled-coil region" evidence="1">
    <location>
        <begin position="164"/>
        <end position="195"/>
    </location>
</feature>
<dbReference type="VEuPathDB" id="FungiDB:PV07_05090"/>
<name>A0A0D2CGB3_9EURO</name>
<feature type="region of interest" description="Disordered" evidence="2">
    <location>
        <begin position="196"/>
        <end position="217"/>
    </location>
</feature>
<proteinExistence type="predicted"/>
<evidence type="ECO:0000313" key="3">
    <source>
        <dbReference type="EMBL" id="KIW29265.1"/>
    </source>
</evidence>
<dbReference type="HOGENOM" id="CLU_1272155_0_0_1"/>
<feature type="compositionally biased region" description="Basic residues" evidence="2">
    <location>
        <begin position="30"/>
        <end position="39"/>
    </location>
</feature>
<keyword evidence="1" id="KW-0175">Coiled coil</keyword>
<dbReference type="EMBL" id="KN847042">
    <property type="protein sequence ID" value="KIW29265.1"/>
    <property type="molecule type" value="Genomic_DNA"/>
</dbReference>
<evidence type="ECO:0000256" key="2">
    <source>
        <dbReference type="SAM" id="MobiDB-lite"/>
    </source>
</evidence>
<feature type="coiled-coil region" evidence="1">
    <location>
        <begin position="65"/>
        <end position="99"/>
    </location>
</feature>
<sequence>MSSRTGKQSYDQKTAQWNSDFADHSEPSVRHSHKSHRSQQRTTSDLCKQPEDVCRTAVGSKQQDVADTTEKERRLQRELEQERALSATLRAENENYYNETRPHLQFLECQNWKMAGELARLKAIPKGNTTGHVVPTEASTALEKQVDTMIMQYVVQLRHEICDLKRQTSILANDNRNLEEKKRKLERRYNALAAERGRYAQSEGSTRRSSRMGRGTY</sequence>
<dbReference type="AlphaFoldDB" id="A0A0D2CGB3"/>
<dbReference type="Proteomes" id="UP000054466">
    <property type="component" value="Unassembled WGS sequence"/>
</dbReference>
<dbReference type="RefSeq" id="XP_016249481.1">
    <property type="nucleotide sequence ID" value="XM_016391962.1"/>
</dbReference>
<protein>
    <submittedName>
        <fullName evidence="3">Uncharacterized protein</fullName>
    </submittedName>
</protein>